<gene>
    <name evidence="3" type="ORF">B1A_01927</name>
</gene>
<reference evidence="3" key="2">
    <citation type="journal article" date="2014" name="ISME J.">
        <title>Microbial stratification in low pH oxic and suboxic macroscopic growths along an acid mine drainage.</title>
        <authorList>
            <person name="Mendez-Garcia C."/>
            <person name="Mesa V."/>
            <person name="Sprenger R.R."/>
            <person name="Richter M."/>
            <person name="Diez M.S."/>
            <person name="Solano J."/>
            <person name="Bargiela R."/>
            <person name="Golyshina O.V."/>
            <person name="Manteca A."/>
            <person name="Ramos J.L."/>
            <person name="Gallego J.R."/>
            <person name="Llorente I."/>
            <person name="Martins Dos Santos V.A."/>
            <person name="Jensen O.N."/>
            <person name="Pelaez A.I."/>
            <person name="Sanchez J."/>
            <person name="Ferrer M."/>
        </authorList>
    </citation>
    <scope>NUCLEOTIDE SEQUENCE</scope>
</reference>
<dbReference type="SUPFAM" id="SSF53474">
    <property type="entry name" value="alpha/beta-Hydrolases"/>
    <property type="match status" value="1"/>
</dbReference>
<evidence type="ECO:0000256" key="1">
    <source>
        <dbReference type="ARBA" id="ARBA00022801"/>
    </source>
</evidence>
<proteinExistence type="predicted"/>
<protein>
    <submittedName>
        <fullName evidence="3">Alpha/beta hydrolase fold protein</fullName>
    </submittedName>
</protein>
<dbReference type="EMBL" id="AUZX01001448">
    <property type="protein sequence ID" value="EQD79072.1"/>
    <property type="molecule type" value="Genomic_DNA"/>
</dbReference>
<feature type="domain" description="AB hydrolase-1" evidence="2">
    <location>
        <begin position="4"/>
        <end position="79"/>
    </location>
</feature>
<evidence type="ECO:0000259" key="2">
    <source>
        <dbReference type="Pfam" id="PF00561"/>
    </source>
</evidence>
<sequence>MTTGYRVVCPDLRGRGRSARDPQWRNYHPGTYLEDIQALMGVLRLDRVAVIGTSLGGLLAMLLAANLPQRICGIVVNDIGPEADPRGIERIRGYAGALPPVQTWDEAIAQYRQVNGEAWPGLTDKQWDIVTRRSYREDSSRVPVLDSDPMIGEAIRTAPAVPPD</sequence>
<dbReference type="InterPro" id="IPR000073">
    <property type="entry name" value="AB_hydrolase_1"/>
</dbReference>
<dbReference type="GO" id="GO:0016787">
    <property type="term" value="F:hydrolase activity"/>
    <property type="evidence" value="ECO:0007669"/>
    <property type="project" value="UniProtKB-KW"/>
</dbReference>
<dbReference type="Pfam" id="PF00561">
    <property type="entry name" value="Abhydrolase_1"/>
    <property type="match status" value="1"/>
</dbReference>
<name>T1CA24_9ZZZZ</name>
<feature type="non-terminal residue" evidence="3">
    <location>
        <position position="164"/>
    </location>
</feature>
<dbReference type="PRINTS" id="PR00111">
    <property type="entry name" value="ABHYDROLASE"/>
</dbReference>
<dbReference type="InterPro" id="IPR050266">
    <property type="entry name" value="AB_hydrolase_sf"/>
</dbReference>
<dbReference type="PANTHER" id="PTHR43798:SF31">
    <property type="entry name" value="AB HYDROLASE SUPERFAMILY PROTEIN YCLE"/>
    <property type="match status" value="1"/>
</dbReference>
<organism evidence="3">
    <name type="scientific">mine drainage metagenome</name>
    <dbReference type="NCBI Taxonomy" id="410659"/>
    <lineage>
        <taxon>unclassified sequences</taxon>
        <taxon>metagenomes</taxon>
        <taxon>ecological metagenomes</taxon>
    </lineage>
</organism>
<evidence type="ECO:0000313" key="3">
    <source>
        <dbReference type="EMBL" id="EQD79072.1"/>
    </source>
</evidence>
<dbReference type="InterPro" id="IPR029058">
    <property type="entry name" value="AB_hydrolase_fold"/>
</dbReference>
<keyword evidence="1 3" id="KW-0378">Hydrolase</keyword>
<dbReference type="PANTHER" id="PTHR43798">
    <property type="entry name" value="MONOACYLGLYCEROL LIPASE"/>
    <property type="match status" value="1"/>
</dbReference>
<reference evidence="3" key="1">
    <citation type="submission" date="2013-08" db="EMBL/GenBank/DDBJ databases">
        <authorList>
            <person name="Mendez C."/>
            <person name="Richter M."/>
            <person name="Ferrer M."/>
            <person name="Sanchez J."/>
        </authorList>
    </citation>
    <scope>NUCLEOTIDE SEQUENCE</scope>
</reference>
<dbReference type="Gene3D" id="3.40.50.1820">
    <property type="entry name" value="alpha/beta hydrolase"/>
    <property type="match status" value="1"/>
</dbReference>
<dbReference type="GO" id="GO:0016020">
    <property type="term" value="C:membrane"/>
    <property type="evidence" value="ECO:0007669"/>
    <property type="project" value="TreeGrafter"/>
</dbReference>
<comment type="caution">
    <text evidence="3">The sequence shown here is derived from an EMBL/GenBank/DDBJ whole genome shotgun (WGS) entry which is preliminary data.</text>
</comment>
<dbReference type="AlphaFoldDB" id="T1CA24"/>
<accession>T1CA24</accession>